<evidence type="ECO:0000256" key="4">
    <source>
        <dbReference type="ARBA" id="ARBA00022989"/>
    </source>
</evidence>
<dbReference type="OrthoDB" id="9342487at2"/>
<dbReference type="GO" id="GO:0005886">
    <property type="term" value="C:plasma membrane"/>
    <property type="evidence" value="ECO:0007669"/>
    <property type="project" value="UniProtKB-SubCell"/>
</dbReference>
<feature type="transmembrane region" description="Helical" evidence="6">
    <location>
        <begin position="116"/>
        <end position="139"/>
    </location>
</feature>
<evidence type="ECO:0000313" key="7">
    <source>
        <dbReference type="EMBL" id="QEC70062.1"/>
    </source>
</evidence>
<dbReference type="EMBL" id="CP042435">
    <property type="protein sequence ID" value="QEC70062.1"/>
    <property type="molecule type" value="Genomic_DNA"/>
</dbReference>
<reference evidence="7 8" key="1">
    <citation type="journal article" date="2016" name="Int. J. Syst. Evol. Microbiol.">
        <title>Panacibacter ginsenosidivorans gen. nov., sp. nov., with ginsenoside converting activity isolated from soil of a ginseng field.</title>
        <authorList>
            <person name="Siddiqi M.Z."/>
            <person name="Muhammad Shafi S."/>
            <person name="Choi K.D."/>
            <person name="Im W.T."/>
        </authorList>
    </citation>
    <scope>NUCLEOTIDE SEQUENCE [LARGE SCALE GENOMIC DNA]</scope>
    <source>
        <strain evidence="7 8">Gsoil1550</strain>
    </source>
</reference>
<dbReference type="KEGG" id="pgin:FRZ67_23175"/>
<dbReference type="Pfam" id="PF01810">
    <property type="entry name" value="LysE"/>
    <property type="match status" value="1"/>
</dbReference>
<keyword evidence="5 6" id="KW-0472">Membrane</keyword>
<dbReference type="GO" id="GO:0006865">
    <property type="term" value="P:amino acid transport"/>
    <property type="evidence" value="ECO:0007669"/>
    <property type="project" value="InterPro"/>
</dbReference>
<evidence type="ECO:0000256" key="2">
    <source>
        <dbReference type="ARBA" id="ARBA00022475"/>
    </source>
</evidence>
<feature type="transmembrane region" description="Helical" evidence="6">
    <location>
        <begin position="186"/>
        <end position="204"/>
    </location>
</feature>
<feature type="transmembrane region" description="Helical" evidence="6">
    <location>
        <begin position="39"/>
        <end position="63"/>
    </location>
</feature>
<evidence type="ECO:0000313" key="8">
    <source>
        <dbReference type="Proteomes" id="UP000321533"/>
    </source>
</evidence>
<keyword evidence="2" id="KW-1003">Cell membrane</keyword>
<evidence type="ECO:0000256" key="5">
    <source>
        <dbReference type="ARBA" id="ARBA00023136"/>
    </source>
</evidence>
<feature type="transmembrane region" description="Helical" evidence="6">
    <location>
        <begin position="7"/>
        <end position="27"/>
    </location>
</feature>
<dbReference type="InterPro" id="IPR001123">
    <property type="entry name" value="LeuE-type"/>
</dbReference>
<proteinExistence type="predicted"/>
<evidence type="ECO:0000256" key="6">
    <source>
        <dbReference type="SAM" id="Phobius"/>
    </source>
</evidence>
<gene>
    <name evidence="7" type="ORF">FRZ67_23175</name>
</gene>
<sequence>MSRIFKIFFWGMFISFLGSLPLGTVNVTATNITVNENVYAGVLFSLGCLCIETGCLCFVLVAMDWICKRQKIFRLFEWLTMILILVMAAGSFLAAYKMKAFGASVFTAYHLPPFLFGLLLSSLNPLHIPFWIGWTTILINKKILIPGKKNYVIYATGISIGTMMGFLVFVYGGEYIIQQAGQRQNIVNWIVGTILLITALVQLYKIMGKKLPLKTQII</sequence>
<name>A0A5B8VGC1_9BACT</name>
<keyword evidence="4 6" id="KW-1133">Transmembrane helix</keyword>
<dbReference type="AlphaFoldDB" id="A0A5B8VGC1"/>
<dbReference type="Proteomes" id="UP000321533">
    <property type="component" value="Chromosome"/>
</dbReference>
<dbReference type="RefSeq" id="WP_147192938.1">
    <property type="nucleotide sequence ID" value="NZ_CP042435.1"/>
</dbReference>
<keyword evidence="8" id="KW-1185">Reference proteome</keyword>
<protein>
    <submittedName>
        <fullName evidence="7">Lysine transporter LysE</fullName>
    </submittedName>
</protein>
<organism evidence="7 8">
    <name type="scientific">Panacibacter ginsenosidivorans</name>
    <dbReference type="NCBI Taxonomy" id="1813871"/>
    <lineage>
        <taxon>Bacteria</taxon>
        <taxon>Pseudomonadati</taxon>
        <taxon>Bacteroidota</taxon>
        <taxon>Chitinophagia</taxon>
        <taxon>Chitinophagales</taxon>
        <taxon>Chitinophagaceae</taxon>
        <taxon>Panacibacter</taxon>
    </lineage>
</organism>
<keyword evidence="3 6" id="KW-0812">Transmembrane</keyword>
<feature type="transmembrane region" description="Helical" evidence="6">
    <location>
        <begin position="75"/>
        <end position="96"/>
    </location>
</feature>
<evidence type="ECO:0000256" key="1">
    <source>
        <dbReference type="ARBA" id="ARBA00004651"/>
    </source>
</evidence>
<comment type="subcellular location">
    <subcellularLocation>
        <location evidence="1">Cell membrane</location>
        <topology evidence="1">Multi-pass membrane protein</topology>
    </subcellularLocation>
</comment>
<feature type="transmembrane region" description="Helical" evidence="6">
    <location>
        <begin position="151"/>
        <end position="171"/>
    </location>
</feature>
<accession>A0A5B8VGC1</accession>
<evidence type="ECO:0000256" key="3">
    <source>
        <dbReference type="ARBA" id="ARBA00022692"/>
    </source>
</evidence>